<reference evidence="3 4" key="1">
    <citation type="submission" date="2023-07" db="EMBL/GenBank/DDBJ databases">
        <title>Sequencing the genomes of 1000 actinobacteria strains.</title>
        <authorList>
            <person name="Klenk H.-P."/>
        </authorList>
    </citation>
    <scope>NUCLEOTIDE SEQUENCE [LARGE SCALE GENOMIC DNA]</scope>
    <source>
        <strain evidence="3 4">DSM 44388</strain>
    </source>
</reference>
<feature type="compositionally biased region" description="Polar residues" evidence="1">
    <location>
        <begin position="98"/>
        <end position="107"/>
    </location>
</feature>
<feature type="region of interest" description="Disordered" evidence="1">
    <location>
        <begin position="30"/>
        <end position="122"/>
    </location>
</feature>
<dbReference type="PROSITE" id="PS51257">
    <property type="entry name" value="PROKAR_LIPOPROTEIN"/>
    <property type="match status" value="1"/>
</dbReference>
<evidence type="ECO:0000256" key="1">
    <source>
        <dbReference type="SAM" id="MobiDB-lite"/>
    </source>
</evidence>
<organism evidence="3 4">
    <name type="scientific">Kineosporia succinea</name>
    <dbReference type="NCBI Taxonomy" id="84632"/>
    <lineage>
        <taxon>Bacteria</taxon>
        <taxon>Bacillati</taxon>
        <taxon>Actinomycetota</taxon>
        <taxon>Actinomycetes</taxon>
        <taxon>Kineosporiales</taxon>
        <taxon>Kineosporiaceae</taxon>
        <taxon>Kineosporia</taxon>
    </lineage>
</organism>
<comment type="caution">
    <text evidence="3">The sequence shown here is derived from an EMBL/GenBank/DDBJ whole genome shotgun (WGS) entry which is preliminary data.</text>
</comment>
<keyword evidence="4" id="KW-1185">Reference proteome</keyword>
<evidence type="ECO:0000313" key="4">
    <source>
        <dbReference type="Proteomes" id="UP001235712"/>
    </source>
</evidence>
<sequence length="380" mass="40304">MRPVRPLLRRNVAVGAGLVSLASLVVAGCGSGSAEADSPAAAASFPTASASSSVSPSVAPSGSADPSLTATVPESPQAPGGAETSSSSAGDPAATTAPDGSTTTPAPSGSADAPAVKELPRGGTELFPRYRLVGYSGGAAKSFGRLGIGDLQARVDEIERLGKKYDGDGREPLPVMELIATVVQASPGQDKMHRARTGDAQIERYLKVARRNKALLLLNIQPGRADFLTEVKAMSRWLEEPDVGLALDPEWAVGPKQTPGRVYGHTTAAELNEVSLWLSRFTTERGLPEKALVVHQLAPRIISDVDEMRERTGVQVILSVDGIGARSDKEKTWRTLVKPLPDSVHTGFKLFFEEDREHGDLMTPAQVLKLKPRPEYVLYE</sequence>
<name>A0ABT9P0Z8_9ACTN</name>
<dbReference type="RefSeq" id="WP_307240740.1">
    <property type="nucleotide sequence ID" value="NZ_JAUSQZ010000001.1"/>
</dbReference>
<feature type="chain" id="PRO_5046313734" description="Lipoprotein" evidence="2">
    <location>
        <begin position="28"/>
        <end position="380"/>
    </location>
</feature>
<keyword evidence="2" id="KW-0732">Signal</keyword>
<accession>A0ABT9P0Z8</accession>
<feature type="signal peptide" evidence="2">
    <location>
        <begin position="1"/>
        <end position="27"/>
    </location>
</feature>
<evidence type="ECO:0008006" key="5">
    <source>
        <dbReference type="Google" id="ProtNLM"/>
    </source>
</evidence>
<gene>
    <name evidence="3" type="ORF">J2S57_001936</name>
</gene>
<dbReference type="Proteomes" id="UP001235712">
    <property type="component" value="Unassembled WGS sequence"/>
</dbReference>
<evidence type="ECO:0000256" key="2">
    <source>
        <dbReference type="SAM" id="SignalP"/>
    </source>
</evidence>
<proteinExistence type="predicted"/>
<protein>
    <recommendedName>
        <fullName evidence="5">Lipoprotein</fullName>
    </recommendedName>
</protein>
<feature type="compositionally biased region" description="Low complexity" evidence="1">
    <location>
        <begin position="32"/>
        <end position="67"/>
    </location>
</feature>
<evidence type="ECO:0000313" key="3">
    <source>
        <dbReference type="EMBL" id="MDP9826187.1"/>
    </source>
</evidence>
<dbReference type="EMBL" id="JAUSQZ010000001">
    <property type="protein sequence ID" value="MDP9826187.1"/>
    <property type="molecule type" value="Genomic_DNA"/>
</dbReference>